<dbReference type="AlphaFoldDB" id="W9XCV1"/>
<reference evidence="6 7" key="1">
    <citation type="submission" date="2013-03" db="EMBL/GenBank/DDBJ databases">
        <title>The Genome Sequence of Cladophialophora psammophila CBS 110553.</title>
        <authorList>
            <consortium name="The Broad Institute Genomics Platform"/>
            <person name="Cuomo C."/>
            <person name="de Hoog S."/>
            <person name="Gorbushina A."/>
            <person name="Walker B."/>
            <person name="Young S.K."/>
            <person name="Zeng Q."/>
            <person name="Gargeya S."/>
            <person name="Fitzgerald M."/>
            <person name="Haas B."/>
            <person name="Abouelleil A."/>
            <person name="Allen A.W."/>
            <person name="Alvarado L."/>
            <person name="Arachchi H.M."/>
            <person name="Berlin A.M."/>
            <person name="Chapman S.B."/>
            <person name="Gainer-Dewar J."/>
            <person name="Goldberg J."/>
            <person name="Griggs A."/>
            <person name="Gujja S."/>
            <person name="Hansen M."/>
            <person name="Howarth C."/>
            <person name="Imamovic A."/>
            <person name="Ireland A."/>
            <person name="Larimer J."/>
            <person name="McCowan C."/>
            <person name="Murphy C."/>
            <person name="Pearson M."/>
            <person name="Poon T.W."/>
            <person name="Priest M."/>
            <person name="Roberts A."/>
            <person name="Saif S."/>
            <person name="Shea T."/>
            <person name="Sisk P."/>
            <person name="Sykes S."/>
            <person name="Wortman J."/>
            <person name="Nusbaum C."/>
            <person name="Birren B."/>
        </authorList>
    </citation>
    <scope>NUCLEOTIDE SEQUENCE [LARGE SCALE GENOMIC DNA]</scope>
    <source>
        <strain evidence="6 7">CBS 110553</strain>
    </source>
</reference>
<gene>
    <name evidence="6" type="ORF">A1O5_01846</name>
</gene>
<evidence type="ECO:0000256" key="3">
    <source>
        <dbReference type="ARBA" id="ARBA00022827"/>
    </source>
</evidence>
<dbReference type="eggNOG" id="KOG3855">
    <property type="taxonomic scope" value="Eukaryota"/>
</dbReference>
<dbReference type="Pfam" id="PF21274">
    <property type="entry name" value="Rng_hyd_C"/>
    <property type="match status" value="1"/>
</dbReference>
<dbReference type="HOGENOM" id="CLU_009665_14_2_1"/>
<keyword evidence="3" id="KW-0274">FAD</keyword>
<keyword evidence="7" id="KW-1185">Reference proteome</keyword>
<evidence type="ECO:0000313" key="7">
    <source>
        <dbReference type="Proteomes" id="UP000019471"/>
    </source>
</evidence>
<comment type="caution">
    <text evidence="6">The sequence shown here is derived from an EMBL/GenBank/DDBJ whole genome shotgun (WGS) entry which is preliminary data.</text>
</comment>
<dbReference type="RefSeq" id="XP_007740652.1">
    <property type="nucleotide sequence ID" value="XM_007742462.1"/>
</dbReference>
<dbReference type="InterPro" id="IPR036188">
    <property type="entry name" value="FAD/NAD-bd_sf"/>
</dbReference>
<dbReference type="Pfam" id="PF01494">
    <property type="entry name" value="FAD_binding_3"/>
    <property type="match status" value="1"/>
</dbReference>
<evidence type="ECO:0000313" key="6">
    <source>
        <dbReference type="EMBL" id="EXJ75150.1"/>
    </source>
</evidence>
<dbReference type="Gene3D" id="3.50.50.60">
    <property type="entry name" value="FAD/NAD(P)-binding domain"/>
    <property type="match status" value="1"/>
</dbReference>
<organism evidence="6 7">
    <name type="scientific">Cladophialophora psammophila CBS 110553</name>
    <dbReference type="NCBI Taxonomy" id="1182543"/>
    <lineage>
        <taxon>Eukaryota</taxon>
        <taxon>Fungi</taxon>
        <taxon>Dikarya</taxon>
        <taxon>Ascomycota</taxon>
        <taxon>Pezizomycotina</taxon>
        <taxon>Eurotiomycetes</taxon>
        <taxon>Chaetothyriomycetidae</taxon>
        <taxon>Chaetothyriales</taxon>
        <taxon>Herpotrichiellaceae</taxon>
        <taxon>Cladophialophora</taxon>
    </lineage>
</organism>
<dbReference type="PANTHER" id="PTHR43004">
    <property type="entry name" value="TRK SYSTEM POTASSIUM UPTAKE PROTEIN"/>
    <property type="match status" value="1"/>
</dbReference>
<dbReference type="GO" id="GO:0071949">
    <property type="term" value="F:FAD binding"/>
    <property type="evidence" value="ECO:0007669"/>
    <property type="project" value="InterPro"/>
</dbReference>
<evidence type="ECO:0000259" key="5">
    <source>
        <dbReference type="Pfam" id="PF01494"/>
    </source>
</evidence>
<dbReference type="InterPro" id="IPR002938">
    <property type="entry name" value="FAD-bd"/>
</dbReference>
<evidence type="ECO:0000256" key="1">
    <source>
        <dbReference type="ARBA" id="ARBA00001974"/>
    </source>
</evidence>
<dbReference type="Proteomes" id="UP000019471">
    <property type="component" value="Unassembled WGS sequence"/>
</dbReference>
<dbReference type="GO" id="GO:0016709">
    <property type="term" value="F:oxidoreductase activity, acting on paired donors, with incorporation or reduction of molecular oxygen, NAD(P)H as one donor, and incorporation of one atom of oxygen"/>
    <property type="evidence" value="ECO:0007669"/>
    <property type="project" value="UniProtKB-ARBA"/>
</dbReference>
<protein>
    <recommendedName>
        <fullName evidence="5">FAD-binding domain-containing protein</fullName>
    </recommendedName>
</protein>
<dbReference type="Gene3D" id="3.40.30.120">
    <property type="match status" value="1"/>
</dbReference>
<dbReference type="STRING" id="1182543.W9XCV1"/>
<dbReference type="InterPro" id="IPR050641">
    <property type="entry name" value="RIFMO-like"/>
</dbReference>
<dbReference type="Gene3D" id="3.30.9.10">
    <property type="entry name" value="D-Amino Acid Oxidase, subunit A, domain 2"/>
    <property type="match status" value="1"/>
</dbReference>
<keyword evidence="4" id="KW-0560">Oxidoreductase</keyword>
<sequence length="483" mass="51794">MELYRRLGIEELVREAGASLSPSKGIYSGASLKDIIEPKSRSGAIRNLPWAGCLTPLGPVSGTFVTQDMIEPVLVDVAQGRGVDVRFDTECVGVEQDEDSVTAVLKDRKTGAISTIRAHYLIAADGAESPIRTRLGVPTTGKGTLGYLLNILFHADLTSLVHGREFSLCKVERPEVTGLITSINNSDCWVFHLLFDPSKGEQPSDFPPEKCKELLHLALGIPDIEIDIKSILPWKPSVTRHTRCRHGGGQGANTGIADVHNLAWKLAAVLQGHATKSLLETYDIERISVGRAAAEFSASLADEDGIISTKGSFTLPLVLLKGFRLLSGHGYCYASKAICAEDTSPLGGLTWRPWTLPSLALSIDGRPGSRIPHLWVEHQGKRVSTLDLCGKNFLLLAGADGTSWVEAANGVSSAMGIDIAAFCAGPEGGLVSPKGKLETAAGISSRGAILVRPDDFVAWRQRRQVSDPEAELTQAVRRALCLP</sequence>
<dbReference type="PRINTS" id="PR00420">
    <property type="entry name" value="RNGMNOXGNASE"/>
</dbReference>
<dbReference type="SUPFAM" id="SSF51905">
    <property type="entry name" value="FAD/NAD(P)-binding domain"/>
    <property type="match status" value="1"/>
</dbReference>
<dbReference type="OrthoDB" id="2690153at2759"/>
<dbReference type="PANTHER" id="PTHR43004:SF19">
    <property type="entry name" value="BINDING MONOOXYGENASE, PUTATIVE (JCVI)-RELATED"/>
    <property type="match status" value="1"/>
</dbReference>
<proteinExistence type="predicted"/>
<keyword evidence="2" id="KW-0285">Flavoprotein</keyword>
<accession>W9XCV1</accession>
<evidence type="ECO:0000256" key="2">
    <source>
        <dbReference type="ARBA" id="ARBA00022630"/>
    </source>
</evidence>
<comment type="cofactor">
    <cofactor evidence="1">
        <name>FAD</name>
        <dbReference type="ChEBI" id="CHEBI:57692"/>
    </cofactor>
</comment>
<feature type="domain" description="FAD-binding" evidence="5">
    <location>
        <begin position="1"/>
        <end position="297"/>
    </location>
</feature>
<evidence type="ECO:0000256" key="4">
    <source>
        <dbReference type="ARBA" id="ARBA00023002"/>
    </source>
</evidence>
<dbReference type="EMBL" id="AMGX01000002">
    <property type="protein sequence ID" value="EXJ75150.1"/>
    <property type="molecule type" value="Genomic_DNA"/>
</dbReference>
<name>W9XCV1_9EURO</name>
<dbReference type="GeneID" id="19186579"/>